<accession>A0ABX0I5R5</accession>
<evidence type="ECO:0000313" key="3">
    <source>
        <dbReference type="Proteomes" id="UP000800984"/>
    </source>
</evidence>
<comment type="caution">
    <text evidence="2">The sequence shown here is derived from an EMBL/GenBank/DDBJ whole genome shotgun (WGS) entry which is preliminary data.</text>
</comment>
<feature type="domain" description="DUF559" evidence="1">
    <location>
        <begin position="26"/>
        <end position="127"/>
    </location>
</feature>
<dbReference type="SUPFAM" id="SSF52980">
    <property type="entry name" value="Restriction endonuclease-like"/>
    <property type="match status" value="1"/>
</dbReference>
<dbReference type="InterPro" id="IPR011335">
    <property type="entry name" value="Restrct_endonuc-II-like"/>
</dbReference>
<gene>
    <name evidence="2" type="ORF">G4D72_08905</name>
</gene>
<dbReference type="InterPro" id="IPR007569">
    <property type="entry name" value="DUF559"/>
</dbReference>
<dbReference type="Proteomes" id="UP000800984">
    <property type="component" value="Unassembled WGS sequence"/>
</dbReference>
<dbReference type="RefSeq" id="WP_166077335.1">
    <property type="nucleotide sequence ID" value="NZ_JAAJBT010000005.1"/>
</dbReference>
<proteinExistence type="predicted"/>
<evidence type="ECO:0000259" key="1">
    <source>
        <dbReference type="Pfam" id="PF04480"/>
    </source>
</evidence>
<keyword evidence="3" id="KW-1185">Reference proteome</keyword>
<evidence type="ECO:0000313" key="2">
    <source>
        <dbReference type="EMBL" id="NHM02224.1"/>
    </source>
</evidence>
<protein>
    <submittedName>
        <fullName evidence="2">DUF559 domain-containing protein</fullName>
    </submittedName>
</protein>
<dbReference type="EMBL" id="JAAJBT010000005">
    <property type="protein sequence ID" value="NHM02224.1"/>
    <property type="molecule type" value="Genomic_DNA"/>
</dbReference>
<sequence length="137" mass="16309">MSESLNINGIPLKTNYIINLPYNYTLKNRAKALRKAGNFAEVVFWKQVRNKEFWKLDFDRQRVIGNYIVDFYVKSLGLVIEIDGESHNEKENYDAKRNEFMISLGIRIFRISKLRVLHDLDNVMLELEDYIVQEYKV</sequence>
<organism evidence="2 3">
    <name type="scientific">Flavobacterium difficile</name>
    <dbReference type="NCBI Taxonomy" id="2709659"/>
    <lineage>
        <taxon>Bacteria</taxon>
        <taxon>Pseudomonadati</taxon>
        <taxon>Bacteroidota</taxon>
        <taxon>Flavobacteriia</taxon>
        <taxon>Flavobacteriales</taxon>
        <taxon>Flavobacteriaceae</taxon>
        <taxon>Flavobacterium</taxon>
    </lineage>
</organism>
<dbReference type="Pfam" id="PF04480">
    <property type="entry name" value="DUF559"/>
    <property type="match status" value="1"/>
</dbReference>
<dbReference type="PANTHER" id="PTHR38590:SF1">
    <property type="entry name" value="BLL0828 PROTEIN"/>
    <property type="match status" value="1"/>
</dbReference>
<dbReference type="CDD" id="cd01038">
    <property type="entry name" value="Endonuclease_DUF559"/>
    <property type="match status" value="1"/>
</dbReference>
<name>A0ABX0I5R5_9FLAO</name>
<dbReference type="Gene3D" id="3.40.960.10">
    <property type="entry name" value="VSR Endonuclease"/>
    <property type="match status" value="1"/>
</dbReference>
<dbReference type="InterPro" id="IPR047216">
    <property type="entry name" value="Endonuclease_DUF559_bact"/>
</dbReference>
<dbReference type="PANTHER" id="PTHR38590">
    <property type="entry name" value="BLL0828 PROTEIN"/>
    <property type="match status" value="1"/>
</dbReference>
<reference evidence="2 3" key="1">
    <citation type="submission" date="2020-02" db="EMBL/GenBank/DDBJ databases">
        <authorList>
            <person name="Chen W.-M."/>
        </authorList>
    </citation>
    <scope>NUCLEOTIDE SEQUENCE [LARGE SCALE GENOMIC DNA]</scope>
    <source>
        <strain evidence="2 3">KDG-16</strain>
    </source>
</reference>